<evidence type="ECO:0000256" key="1">
    <source>
        <dbReference type="SAM" id="Phobius"/>
    </source>
</evidence>
<dbReference type="RefSeq" id="WP_112379486.1">
    <property type="nucleotide sequence ID" value="NZ_CP030104.1"/>
</dbReference>
<keyword evidence="1" id="KW-0472">Membrane</keyword>
<keyword evidence="1" id="KW-0812">Transmembrane</keyword>
<dbReference type="KEGG" id="spon:HME9304_03213"/>
<dbReference type="OrthoDB" id="9905894at2"/>
<proteinExistence type="predicted"/>
<keyword evidence="1" id="KW-1133">Transmembrane helix</keyword>
<dbReference type="EMBL" id="CP030104">
    <property type="protein sequence ID" value="AWX46181.1"/>
    <property type="molecule type" value="Genomic_DNA"/>
</dbReference>
<accession>A0A2Z4LW74</accession>
<dbReference type="AlphaFoldDB" id="A0A2Z4LW74"/>
<keyword evidence="3" id="KW-1185">Reference proteome</keyword>
<sequence length="256" mass="29747">MKPSTINIIIAIISALATVVAAIIYYLTLEELKKQRENTARPHLFIDKTYFNVQGVRKGDYLIPIKWTTEKMTSVILEFTNEINIAKFFLKCYNIGFGTATNVSVEFYYDIDLFISKISELEKEVKESDRIKIEKNNVLISFSTENEEMPPRKFGLTIENNLKHYVTYVLPVNIKNEPVNLRLPSHYLELLNVYVFYFMSIENKEDLDYSVPEITTKINYSDINKKQMEESFTIVTNLNAMSLAGYSGEFTLHKRK</sequence>
<name>A0A2Z4LW74_9FLAO</name>
<evidence type="ECO:0000313" key="3">
    <source>
        <dbReference type="Proteomes" id="UP000248536"/>
    </source>
</evidence>
<dbReference type="Proteomes" id="UP000248536">
    <property type="component" value="Chromosome"/>
</dbReference>
<gene>
    <name evidence="2" type="ORF">HME9304_03213</name>
</gene>
<protein>
    <submittedName>
        <fullName evidence="2">Uncharacterized protein</fullName>
    </submittedName>
</protein>
<feature type="transmembrane region" description="Helical" evidence="1">
    <location>
        <begin position="6"/>
        <end position="27"/>
    </location>
</feature>
<reference evidence="2 3" key="1">
    <citation type="submission" date="2018-06" db="EMBL/GenBank/DDBJ databases">
        <title>Spongiibacterium sp. HME9304 Genome sequencing and assembly.</title>
        <authorList>
            <person name="Kang H."/>
            <person name="Kim H."/>
            <person name="Joh K."/>
        </authorList>
    </citation>
    <scope>NUCLEOTIDE SEQUENCE [LARGE SCALE GENOMIC DNA]</scope>
    <source>
        <strain evidence="2 3">HME9304</strain>
    </source>
</reference>
<evidence type="ECO:0000313" key="2">
    <source>
        <dbReference type="EMBL" id="AWX46181.1"/>
    </source>
</evidence>
<organism evidence="2 3">
    <name type="scientific">Flagellimonas maritima</name>
    <dbReference type="NCBI Taxonomy" id="1383885"/>
    <lineage>
        <taxon>Bacteria</taxon>
        <taxon>Pseudomonadati</taxon>
        <taxon>Bacteroidota</taxon>
        <taxon>Flavobacteriia</taxon>
        <taxon>Flavobacteriales</taxon>
        <taxon>Flavobacteriaceae</taxon>
        <taxon>Flagellimonas</taxon>
    </lineage>
</organism>